<evidence type="ECO:0000313" key="3">
    <source>
        <dbReference type="Proteomes" id="UP000501926"/>
    </source>
</evidence>
<accession>Q1PVT5</accession>
<protein>
    <submittedName>
        <fullName evidence="1">Uncharacterized protein</fullName>
    </submittedName>
</protein>
<organism evidence="1">
    <name type="scientific">Kuenenia stuttgartiensis</name>
    <dbReference type="NCBI Taxonomy" id="174633"/>
    <lineage>
        <taxon>Bacteria</taxon>
        <taxon>Pseudomonadati</taxon>
        <taxon>Planctomycetota</taxon>
        <taxon>Candidatus Brocadiia</taxon>
        <taxon>Candidatus Brocadiales</taxon>
        <taxon>Candidatus Brocadiaceae</taxon>
        <taxon>Candidatus Kuenenia</taxon>
    </lineage>
</organism>
<name>Q1PVT5_KUEST</name>
<evidence type="ECO:0000313" key="2">
    <source>
        <dbReference type="EMBL" id="QII14180.1"/>
    </source>
</evidence>
<gene>
    <name evidence="2" type="ORF">KsCSTR_48030</name>
    <name evidence="1" type="ORF">kustc0592</name>
</gene>
<reference evidence="1" key="1">
    <citation type="journal article" date="2006" name="Nature">
        <title>Deciphering the evolution and metabolism of an anammox bacterium from a community genome.</title>
        <authorList>
            <person name="Strous M."/>
            <person name="Pelletier E."/>
            <person name="Mangenot S."/>
            <person name="Rattei T."/>
            <person name="Lehner A."/>
            <person name="Taylor M.W."/>
            <person name="Horn M."/>
            <person name="Daims H."/>
            <person name="Bartol-Mavel D."/>
            <person name="Wincker P."/>
            <person name="Barbe V."/>
            <person name="Fonknechten N."/>
            <person name="Vallenet D."/>
            <person name="Segurens B."/>
            <person name="Schenowitz-Truong C."/>
            <person name="Medigue C."/>
            <person name="Collingro A."/>
            <person name="Snel B."/>
            <person name="Dutilh B.E."/>
            <person name="OpDenCamp H.J.M."/>
            <person name="vanDerDrift C."/>
            <person name="Cirpus I."/>
            <person name="vanDePas-Schoonen K.T."/>
            <person name="Harhangi H.R."/>
            <person name="vanNiftrik L."/>
            <person name="Schmid M."/>
            <person name="Keltjens J."/>
            <person name="vanDeVossenberg J."/>
            <person name="Kartal B."/>
            <person name="Meier H."/>
            <person name="Frishman D."/>
            <person name="Huynen M.A."/>
            <person name="Mewes H."/>
            <person name="Weissenbach J."/>
            <person name="Jetten M.S.M."/>
            <person name="Wagner M."/>
            <person name="LePaslier D."/>
        </authorList>
    </citation>
    <scope>NUCLEOTIDE SEQUENCE</scope>
</reference>
<dbReference type="EMBL" id="CP049055">
    <property type="protein sequence ID" value="QII14180.1"/>
    <property type="molecule type" value="Genomic_DNA"/>
</dbReference>
<evidence type="ECO:0000313" key="1">
    <source>
        <dbReference type="EMBL" id="CAJ71337.1"/>
    </source>
</evidence>
<reference evidence="1" key="2">
    <citation type="submission" date="2006-01" db="EMBL/GenBank/DDBJ databases">
        <authorList>
            <person name="Genoscope"/>
        </authorList>
    </citation>
    <scope>NUCLEOTIDE SEQUENCE</scope>
</reference>
<dbReference type="EMBL" id="CT573073">
    <property type="protein sequence ID" value="CAJ71337.1"/>
    <property type="molecule type" value="Genomic_DNA"/>
</dbReference>
<dbReference type="Proteomes" id="UP000501926">
    <property type="component" value="Chromosome"/>
</dbReference>
<dbReference type="AlphaFoldDB" id="Q1PVT5"/>
<sequence>MQGWYRHSCLYSAQAKCATRLNTNGFCLLGKRQNVLAAGGLSSLPGNLRDVCSVDALLQSPG</sequence>
<reference evidence="2 3" key="3">
    <citation type="submission" date="2020-02" db="EMBL/GenBank/DDBJ databases">
        <title>Newly sequenced genome of strain CSTR1 showed variability in Candidatus Kuenenia stuttgartiensis genomes.</title>
        <authorList>
            <person name="Ding C."/>
            <person name="Adrian L."/>
        </authorList>
    </citation>
    <scope>NUCLEOTIDE SEQUENCE [LARGE SCALE GENOMIC DNA]</scope>
    <source>
        <strain evidence="2 3">CSTR1</strain>
    </source>
</reference>
<proteinExistence type="predicted"/>